<protein>
    <recommendedName>
        <fullName evidence="3">DUF3221 domain-containing protein</fullName>
    </recommendedName>
</protein>
<sequence length="118" mass="13409">MKFKKIYIGIIVLGICMLSVWIIANHKNDKVAIRGVVTVINEENEKGNILVEGNIEEDTEFDKASIYITQRTKIIKEEANERLKLSDIKVGDKVEVIITGPIRESYPVQVDAKIIRIK</sequence>
<evidence type="ECO:0000256" key="1">
    <source>
        <dbReference type="SAM" id="Phobius"/>
    </source>
</evidence>
<accession>A0A644WGQ7</accession>
<comment type="caution">
    <text evidence="2">The sequence shown here is derived from an EMBL/GenBank/DDBJ whole genome shotgun (WGS) entry which is preliminary data.</text>
</comment>
<evidence type="ECO:0008006" key="3">
    <source>
        <dbReference type="Google" id="ProtNLM"/>
    </source>
</evidence>
<dbReference type="EMBL" id="VSSQ01000886">
    <property type="protein sequence ID" value="MPM02651.1"/>
    <property type="molecule type" value="Genomic_DNA"/>
</dbReference>
<keyword evidence="1" id="KW-0812">Transmembrane</keyword>
<evidence type="ECO:0000313" key="2">
    <source>
        <dbReference type="EMBL" id="MPM02651.1"/>
    </source>
</evidence>
<dbReference type="Pfam" id="PF11518">
    <property type="entry name" value="DUF3221"/>
    <property type="match status" value="1"/>
</dbReference>
<keyword evidence="1" id="KW-1133">Transmembrane helix</keyword>
<gene>
    <name evidence="2" type="ORF">SDC9_48906</name>
</gene>
<feature type="transmembrane region" description="Helical" evidence="1">
    <location>
        <begin position="6"/>
        <end position="24"/>
    </location>
</feature>
<reference evidence="2" key="1">
    <citation type="submission" date="2019-08" db="EMBL/GenBank/DDBJ databases">
        <authorList>
            <person name="Kucharzyk K."/>
            <person name="Murdoch R.W."/>
            <person name="Higgins S."/>
            <person name="Loffler F."/>
        </authorList>
    </citation>
    <scope>NUCLEOTIDE SEQUENCE</scope>
</reference>
<keyword evidence="1" id="KW-0472">Membrane</keyword>
<name>A0A644WGQ7_9ZZZZ</name>
<dbReference type="InterPro" id="IPR021598">
    <property type="entry name" value="DUF3221"/>
</dbReference>
<proteinExistence type="predicted"/>
<organism evidence="2">
    <name type="scientific">bioreactor metagenome</name>
    <dbReference type="NCBI Taxonomy" id="1076179"/>
    <lineage>
        <taxon>unclassified sequences</taxon>
        <taxon>metagenomes</taxon>
        <taxon>ecological metagenomes</taxon>
    </lineage>
</organism>
<dbReference type="AlphaFoldDB" id="A0A644WGQ7"/>